<organism evidence="1">
    <name type="scientific">Arundo donax</name>
    <name type="common">Giant reed</name>
    <name type="synonym">Donax arundinaceus</name>
    <dbReference type="NCBI Taxonomy" id="35708"/>
    <lineage>
        <taxon>Eukaryota</taxon>
        <taxon>Viridiplantae</taxon>
        <taxon>Streptophyta</taxon>
        <taxon>Embryophyta</taxon>
        <taxon>Tracheophyta</taxon>
        <taxon>Spermatophyta</taxon>
        <taxon>Magnoliopsida</taxon>
        <taxon>Liliopsida</taxon>
        <taxon>Poales</taxon>
        <taxon>Poaceae</taxon>
        <taxon>PACMAD clade</taxon>
        <taxon>Arundinoideae</taxon>
        <taxon>Arundineae</taxon>
        <taxon>Arundo</taxon>
    </lineage>
</organism>
<accession>A0A0A9B781</accession>
<evidence type="ECO:0000313" key="1">
    <source>
        <dbReference type="EMBL" id="JAD58008.1"/>
    </source>
</evidence>
<reference evidence="1" key="1">
    <citation type="submission" date="2014-09" db="EMBL/GenBank/DDBJ databases">
        <authorList>
            <person name="Magalhaes I.L.F."/>
            <person name="Oliveira U."/>
            <person name="Santos F.R."/>
            <person name="Vidigal T.H.D.A."/>
            <person name="Brescovit A.D."/>
            <person name="Santos A.J."/>
        </authorList>
    </citation>
    <scope>NUCLEOTIDE SEQUENCE</scope>
    <source>
        <tissue evidence="1">Shoot tissue taken approximately 20 cm above the soil surface</tissue>
    </source>
</reference>
<protein>
    <submittedName>
        <fullName evidence="1">Uncharacterized protein</fullName>
    </submittedName>
</protein>
<name>A0A0A9B781_ARUDO</name>
<dbReference type="EMBL" id="GBRH01239887">
    <property type="protein sequence ID" value="JAD58008.1"/>
    <property type="molecule type" value="Transcribed_RNA"/>
</dbReference>
<dbReference type="AlphaFoldDB" id="A0A0A9B781"/>
<proteinExistence type="predicted"/>
<sequence length="20" mass="2371">MSGYNHCIFVLLFCCQQFCN</sequence>
<reference evidence="1" key="2">
    <citation type="journal article" date="2015" name="Data Brief">
        <title>Shoot transcriptome of the giant reed, Arundo donax.</title>
        <authorList>
            <person name="Barrero R.A."/>
            <person name="Guerrero F.D."/>
            <person name="Moolhuijzen P."/>
            <person name="Goolsby J.A."/>
            <person name="Tidwell J."/>
            <person name="Bellgard S.E."/>
            <person name="Bellgard M.I."/>
        </authorList>
    </citation>
    <scope>NUCLEOTIDE SEQUENCE</scope>
    <source>
        <tissue evidence="1">Shoot tissue taken approximately 20 cm above the soil surface</tissue>
    </source>
</reference>